<dbReference type="InterPro" id="IPR036236">
    <property type="entry name" value="Znf_C2H2_sf"/>
</dbReference>
<feature type="domain" description="C2H2-type" evidence="8">
    <location>
        <begin position="45"/>
        <end position="72"/>
    </location>
</feature>
<organism evidence="9 10">
    <name type="scientific">Aspergillus kawachii</name>
    <name type="common">White koji mold</name>
    <name type="synonym">Aspergillus awamori var. kawachi</name>
    <dbReference type="NCBI Taxonomy" id="1069201"/>
    <lineage>
        <taxon>Eukaryota</taxon>
        <taxon>Fungi</taxon>
        <taxon>Dikarya</taxon>
        <taxon>Ascomycota</taxon>
        <taxon>Pezizomycotina</taxon>
        <taxon>Eurotiomycetes</taxon>
        <taxon>Eurotiomycetidae</taxon>
        <taxon>Eurotiales</taxon>
        <taxon>Aspergillaceae</taxon>
        <taxon>Aspergillus</taxon>
        <taxon>Aspergillus subgen. Circumdati</taxon>
    </lineage>
</organism>
<keyword evidence="4 7" id="KW-0863">Zinc-finger</keyword>
<dbReference type="Gene3D" id="3.30.160.60">
    <property type="entry name" value="Classic Zinc Finger"/>
    <property type="match status" value="2"/>
</dbReference>
<dbReference type="Proteomes" id="UP000075230">
    <property type="component" value="Unassembled WGS sequence"/>
</dbReference>
<keyword evidence="5" id="KW-0862">Zinc</keyword>
<dbReference type="SMART" id="SM00355">
    <property type="entry name" value="ZnF_C2H2"/>
    <property type="match status" value="1"/>
</dbReference>
<comment type="subcellular location">
    <subcellularLocation>
        <location evidence="1">Nucleus</location>
    </subcellularLocation>
</comment>
<dbReference type="InterPro" id="IPR013087">
    <property type="entry name" value="Znf_C2H2_type"/>
</dbReference>
<dbReference type="PROSITE" id="PS50157">
    <property type="entry name" value="ZINC_FINGER_C2H2_2"/>
    <property type="match status" value="1"/>
</dbReference>
<dbReference type="GO" id="GO:0005634">
    <property type="term" value="C:nucleus"/>
    <property type="evidence" value="ECO:0007669"/>
    <property type="project" value="UniProtKB-SubCell"/>
</dbReference>
<gene>
    <name evidence="9" type="ORF">RIB2604_02701050</name>
</gene>
<evidence type="ECO:0000256" key="6">
    <source>
        <dbReference type="ARBA" id="ARBA00023242"/>
    </source>
</evidence>
<dbReference type="GO" id="GO:0000981">
    <property type="term" value="F:DNA-binding transcription factor activity, RNA polymerase II-specific"/>
    <property type="evidence" value="ECO:0007669"/>
    <property type="project" value="TreeGrafter"/>
</dbReference>
<dbReference type="EMBL" id="BCWF01000026">
    <property type="protein sequence ID" value="GAT28920.1"/>
    <property type="molecule type" value="Genomic_DNA"/>
</dbReference>
<reference evidence="10" key="2">
    <citation type="submission" date="2016-02" db="EMBL/GenBank/DDBJ databases">
        <title>Genome sequencing of Aspergillus luchuensis NBRC 4314.</title>
        <authorList>
            <person name="Yamada O."/>
        </authorList>
    </citation>
    <scope>NUCLEOTIDE SEQUENCE [LARGE SCALE GENOMIC DNA]</scope>
    <source>
        <strain evidence="10">RIB 2604</strain>
    </source>
</reference>
<name>A0A146FT15_ASPKA</name>
<keyword evidence="3" id="KW-0677">Repeat</keyword>
<evidence type="ECO:0000256" key="2">
    <source>
        <dbReference type="ARBA" id="ARBA00022723"/>
    </source>
</evidence>
<keyword evidence="6" id="KW-0539">Nucleus</keyword>
<dbReference type="FunFam" id="3.30.160.60:FF:002343">
    <property type="entry name" value="Zinc finger protein 33A"/>
    <property type="match status" value="1"/>
</dbReference>
<proteinExistence type="predicted"/>
<evidence type="ECO:0000259" key="8">
    <source>
        <dbReference type="PROSITE" id="PS50157"/>
    </source>
</evidence>
<evidence type="ECO:0000256" key="5">
    <source>
        <dbReference type="ARBA" id="ARBA00022833"/>
    </source>
</evidence>
<dbReference type="GO" id="GO:0008270">
    <property type="term" value="F:zinc ion binding"/>
    <property type="evidence" value="ECO:0007669"/>
    <property type="project" value="UniProtKB-KW"/>
</dbReference>
<evidence type="ECO:0000256" key="3">
    <source>
        <dbReference type="ARBA" id="ARBA00022737"/>
    </source>
</evidence>
<protein>
    <submittedName>
        <fullName evidence="9">Early growth response protein</fullName>
    </submittedName>
</protein>
<dbReference type="SUPFAM" id="SSF57667">
    <property type="entry name" value="beta-beta-alpha zinc fingers"/>
    <property type="match status" value="1"/>
</dbReference>
<evidence type="ECO:0000256" key="4">
    <source>
        <dbReference type="ARBA" id="ARBA00022771"/>
    </source>
</evidence>
<dbReference type="Pfam" id="PF12874">
    <property type="entry name" value="zf-met"/>
    <property type="match status" value="1"/>
</dbReference>
<evidence type="ECO:0000256" key="7">
    <source>
        <dbReference type="PROSITE-ProRule" id="PRU00042"/>
    </source>
</evidence>
<keyword evidence="2" id="KW-0479">Metal-binding</keyword>
<comment type="caution">
    <text evidence="9">The sequence shown here is derived from an EMBL/GenBank/DDBJ whole genome shotgun (WGS) entry which is preliminary data.</text>
</comment>
<sequence>MPPQSLSILVTATTMLPECLSFSPSGDAAQLILTEESGAMQSTQWRCEACNASFQRPEHYQRHIRTHTKEKPFACVECGQQFSRVYALVYL</sequence>
<evidence type="ECO:0000313" key="10">
    <source>
        <dbReference type="Proteomes" id="UP000075230"/>
    </source>
</evidence>
<dbReference type="PANTHER" id="PTHR24394:SF44">
    <property type="entry name" value="ZINC FINGER PROTEIN 271-LIKE"/>
    <property type="match status" value="1"/>
</dbReference>
<accession>A0A146FT15</accession>
<evidence type="ECO:0000256" key="1">
    <source>
        <dbReference type="ARBA" id="ARBA00004123"/>
    </source>
</evidence>
<dbReference type="AlphaFoldDB" id="A0A146FT15"/>
<dbReference type="PANTHER" id="PTHR24394">
    <property type="entry name" value="ZINC FINGER PROTEIN"/>
    <property type="match status" value="1"/>
</dbReference>
<reference evidence="9 10" key="1">
    <citation type="journal article" date="2016" name="DNA Res.">
        <title>Genome sequence of Aspergillus luchuensis NBRC 4314.</title>
        <authorList>
            <person name="Yamada O."/>
            <person name="Machida M."/>
            <person name="Hosoyama A."/>
            <person name="Goto M."/>
            <person name="Takahashi T."/>
            <person name="Futagami T."/>
            <person name="Yamagata Y."/>
            <person name="Takeuchi M."/>
            <person name="Kobayashi T."/>
            <person name="Koike H."/>
            <person name="Abe K."/>
            <person name="Asai K."/>
            <person name="Arita M."/>
            <person name="Fujita N."/>
            <person name="Fukuda K."/>
            <person name="Higa K."/>
            <person name="Horikawa H."/>
            <person name="Ishikawa T."/>
            <person name="Jinno K."/>
            <person name="Kato Y."/>
            <person name="Kirimura K."/>
            <person name="Mizutani O."/>
            <person name="Nakasone K."/>
            <person name="Sano M."/>
            <person name="Shiraishi Y."/>
            <person name="Tsukahara M."/>
            <person name="Gomi K."/>
        </authorList>
    </citation>
    <scope>NUCLEOTIDE SEQUENCE [LARGE SCALE GENOMIC DNA]</scope>
    <source>
        <strain evidence="9 10">RIB 2604</strain>
    </source>
</reference>
<dbReference type="PROSITE" id="PS00028">
    <property type="entry name" value="ZINC_FINGER_C2H2_1"/>
    <property type="match status" value="1"/>
</dbReference>
<evidence type="ECO:0000313" key="9">
    <source>
        <dbReference type="EMBL" id="GAT28920.1"/>
    </source>
</evidence>